<evidence type="ECO:0000313" key="3">
    <source>
        <dbReference type="Proteomes" id="UP000321580"/>
    </source>
</evidence>
<dbReference type="Pfam" id="PF18911">
    <property type="entry name" value="PKD_4"/>
    <property type="match status" value="3"/>
</dbReference>
<feature type="domain" description="PKD" evidence="1">
    <location>
        <begin position="566"/>
        <end position="610"/>
    </location>
</feature>
<dbReference type="Gene3D" id="2.60.40.10">
    <property type="entry name" value="Immunoglobulins"/>
    <property type="match status" value="3"/>
</dbReference>
<evidence type="ECO:0000259" key="1">
    <source>
        <dbReference type="PROSITE" id="PS50093"/>
    </source>
</evidence>
<dbReference type="Proteomes" id="UP000321580">
    <property type="component" value="Unassembled WGS sequence"/>
</dbReference>
<sequence length="718" mass="78264">MTYECLGGDQYQITLRVYRDCNCTDCADFDGVANIAVYNCSGNCVGESQSNPVQQIDVPLLDVQNVTEPDYPCLVPPDVCVQEGIYQFNLTLPESPESYFIAYQRCCRNITVSNLIAPGDTGATYFVEITPEAQQGCNSSPVFNEFPPIVICAGAPLEFDHSATDLDGDQLVYSLCASHDGGGNLLSSGLYETCDGARPNPACPPPYDNINFFSPTYTPTQPMGADANLSIDPNTGLLTGTPNNLGQYIVAVCVEEYRNGVLISRTTRDFQFNVASCDPTVVAQVDATTVTPDLEYVITSCGENTIAFGNESFQQANIDTYEWRFMIEGQQTSFNDWEPTVSFPDTGVYYGNLILNPGTICGDTADIRVQIYPDLTADFDFEYDTCVAGETVFEDLSIAESGEITAWSWDFGDGGASEMQDPIYTYAQPGSFPVALTITDINGCQDTRERIIDYFPVPEVIVIAPSEFNGCAPASIFFDNLSTPISEAYDITWEFGDGGSSGAISPTYTYNAPGTYTVAIDIVSPLGCQTDTTFGNLITVRPSPEAGFTYMPEQPSNIVPTVTFTDASSGAIRWFYDFGDGRSSTMPSPAHTYRDTGVYEVLQIVTHPSGCLDTAVQVLDVVPEVRYFLPNAFTPNSDGLNDEYRGTGVLEGASGFQLLIFNRWGEQVFETDDPLEGWNGQKNNMGDPVPAGVYMVLVKFRGPRGEPYEYQSTATVVR</sequence>
<dbReference type="InterPro" id="IPR026341">
    <property type="entry name" value="T9SS_type_B"/>
</dbReference>
<organism evidence="2 3">
    <name type="scientific">Phaeodactylibacter luteus</name>
    <dbReference type="NCBI Taxonomy" id="1564516"/>
    <lineage>
        <taxon>Bacteria</taxon>
        <taxon>Pseudomonadati</taxon>
        <taxon>Bacteroidota</taxon>
        <taxon>Saprospiria</taxon>
        <taxon>Saprospirales</taxon>
        <taxon>Haliscomenobacteraceae</taxon>
        <taxon>Phaeodactylibacter</taxon>
    </lineage>
</organism>
<dbReference type="NCBIfam" id="TIGR04131">
    <property type="entry name" value="Bac_Flav_CTERM"/>
    <property type="match status" value="1"/>
</dbReference>
<dbReference type="InterPro" id="IPR013783">
    <property type="entry name" value="Ig-like_fold"/>
</dbReference>
<feature type="domain" description="PKD" evidence="1">
    <location>
        <begin position="400"/>
        <end position="443"/>
    </location>
</feature>
<gene>
    <name evidence="2" type="ORF">FRY97_10655</name>
</gene>
<dbReference type="CDD" id="cd00146">
    <property type="entry name" value="PKD"/>
    <property type="match status" value="3"/>
</dbReference>
<evidence type="ECO:0000313" key="2">
    <source>
        <dbReference type="EMBL" id="TXB63146.1"/>
    </source>
</evidence>
<dbReference type="InterPro" id="IPR022409">
    <property type="entry name" value="PKD/Chitinase_dom"/>
</dbReference>
<dbReference type="AlphaFoldDB" id="A0A5C6RLD0"/>
<accession>A0A5C6RLD0</accession>
<dbReference type="Pfam" id="PF13585">
    <property type="entry name" value="CHU_C"/>
    <property type="match status" value="1"/>
</dbReference>
<dbReference type="PROSITE" id="PS50093">
    <property type="entry name" value="PKD"/>
    <property type="match status" value="3"/>
</dbReference>
<dbReference type="SMART" id="SM00089">
    <property type="entry name" value="PKD"/>
    <property type="match status" value="3"/>
</dbReference>
<feature type="domain" description="PKD" evidence="1">
    <location>
        <begin position="459"/>
        <end position="527"/>
    </location>
</feature>
<proteinExistence type="predicted"/>
<dbReference type="InterPro" id="IPR000601">
    <property type="entry name" value="PKD_dom"/>
</dbReference>
<dbReference type="InterPro" id="IPR035986">
    <property type="entry name" value="PKD_dom_sf"/>
</dbReference>
<dbReference type="OrthoDB" id="1490014at2"/>
<name>A0A5C6RLD0_9BACT</name>
<reference evidence="2 3" key="1">
    <citation type="submission" date="2019-08" db="EMBL/GenBank/DDBJ databases">
        <title>Genome of Phaeodactylibacter luteus.</title>
        <authorList>
            <person name="Bowman J.P."/>
        </authorList>
    </citation>
    <scope>NUCLEOTIDE SEQUENCE [LARGE SCALE GENOMIC DNA]</scope>
    <source>
        <strain evidence="2 3">KCTC 42180</strain>
    </source>
</reference>
<keyword evidence="3" id="KW-1185">Reference proteome</keyword>
<protein>
    <submittedName>
        <fullName evidence="2">PKD domain-containing protein</fullName>
    </submittedName>
</protein>
<dbReference type="EMBL" id="VOOR01000019">
    <property type="protein sequence ID" value="TXB63146.1"/>
    <property type="molecule type" value="Genomic_DNA"/>
</dbReference>
<comment type="caution">
    <text evidence="2">The sequence shown here is derived from an EMBL/GenBank/DDBJ whole genome shotgun (WGS) entry which is preliminary data.</text>
</comment>
<dbReference type="SUPFAM" id="SSF49299">
    <property type="entry name" value="PKD domain"/>
    <property type="match status" value="3"/>
</dbReference>